<evidence type="ECO:0000259" key="3">
    <source>
        <dbReference type="Pfam" id="PF10313"/>
    </source>
</evidence>
<evidence type="ECO:0000256" key="1">
    <source>
        <dbReference type="PROSITE-ProRule" id="PRU00221"/>
    </source>
</evidence>
<reference evidence="5" key="1">
    <citation type="submission" date="2024-06" db="EMBL/GenBank/DDBJ databases">
        <title>Multi-omics analyses provide insights into the biosynthesis of the anticancer antibiotic pleurotin in Hohenbuehelia grisea.</title>
        <authorList>
            <person name="Weaver J.A."/>
            <person name="Alberti F."/>
        </authorList>
    </citation>
    <scope>NUCLEOTIDE SEQUENCE [LARGE SCALE GENOMIC DNA]</scope>
    <source>
        <strain evidence="5">T-177</strain>
    </source>
</reference>
<dbReference type="Pfam" id="PF10313">
    <property type="entry name" value="DUF2415"/>
    <property type="match status" value="1"/>
</dbReference>
<dbReference type="PANTHER" id="PTHR43991">
    <property type="entry name" value="WD REPEAT PROTEIN (AFU_ORTHOLOGUE AFUA_8G05640)-RELATED"/>
    <property type="match status" value="1"/>
</dbReference>
<dbReference type="EMBL" id="JASNQZ010000006">
    <property type="protein sequence ID" value="KAL0956729.1"/>
    <property type="molecule type" value="Genomic_DNA"/>
</dbReference>
<evidence type="ECO:0000313" key="5">
    <source>
        <dbReference type="Proteomes" id="UP001556367"/>
    </source>
</evidence>
<dbReference type="InterPro" id="IPR001680">
    <property type="entry name" value="WD40_rpt"/>
</dbReference>
<dbReference type="Proteomes" id="UP001556367">
    <property type="component" value="Unassembled WGS sequence"/>
</dbReference>
<organism evidence="4 5">
    <name type="scientific">Hohenbuehelia grisea</name>
    <dbReference type="NCBI Taxonomy" id="104357"/>
    <lineage>
        <taxon>Eukaryota</taxon>
        <taxon>Fungi</taxon>
        <taxon>Dikarya</taxon>
        <taxon>Basidiomycota</taxon>
        <taxon>Agaricomycotina</taxon>
        <taxon>Agaricomycetes</taxon>
        <taxon>Agaricomycetidae</taxon>
        <taxon>Agaricales</taxon>
        <taxon>Pleurotineae</taxon>
        <taxon>Pleurotaceae</taxon>
        <taxon>Hohenbuehelia</taxon>
    </lineage>
</organism>
<protein>
    <recommendedName>
        <fullName evidence="3">DUF2415 domain-containing protein</fullName>
    </recommendedName>
</protein>
<name>A0ABR3JLR5_9AGAR</name>
<keyword evidence="1" id="KW-0853">WD repeat</keyword>
<evidence type="ECO:0000256" key="2">
    <source>
        <dbReference type="SAM" id="MobiDB-lite"/>
    </source>
</evidence>
<dbReference type="SUPFAM" id="SSF50978">
    <property type="entry name" value="WD40 repeat-like"/>
    <property type="match status" value="1"/>
</dbReference>
<dbReference type="Gene3D" id="2.130.10.10">
    <property type="entry name" value="YVTN repeat-like/Quinoprotein amine dehydrogenase"/>
    <property type="match status" value="1"/>
</dbReference>
<proteinExistence type="predicted"/>
<feature type="region of interest" description="Disordered" evidence="2">
    <location>
        <begin position="361"/>
        <end position="431"/>
    </location>
</feature>
<dbReference type="PANTHER" id="PTHR43991:SF9">
    <property type="entry name" value="DUF2415 DOMAIN-CONTAINING PROTEIN"/>
    <property type="match status" value="1"/>
</dbReference>
<accession>A0ABR3JLR5</accession>
<evidence type="ECO:0000313" key="4">
    <source>
        <dbReference type="EMBL" id="KAL0956729.1"/>
    </source>
</evidence>
<gene>
    <name evidence="4" type="ORF">HGRIS_002850</name>
</gene>
<keyword evidence="5" id="KW-1185">Reference proteome</keyword>
<feature type="domain" description="DUF2415" evidence="3">
    <location>
        <begin position="317"/>
        <end position="358"/>
    </location>
</feature>
<feature type="repeat" description="WD" evidence="1">
    <location>
        <begin position="245"/>
        <end position="277"/>
    </location>
</feature>
<feature type="compositionally biased region" description="Low complexity" evidence="2">
    <location>
        <begin position="507"/>
        <end position="531"/>
    </location>
</feature>
<dbReference type="InterPro" id="IPR036322">
    <property type="entry name" value="WD40_repeat_dom_sf"/>
</dbReference>
<dbReference type="InterPro" id="IPR015943">
    <property type="entry name" value="WD40/YVTN_repeat-like_dom_sf"/>
</dbReference>
<dbReference type="InterPro" id="IPR019417">
    <property type="entry name" value="DUF2415"/>
</dbReference>
<sequence>MAIDISLLSSTAPSAQAPGAAVIGHVQLRDLIICPRAQGVVNYVHDQAIVEHDIRSHRAPRKIACLSFTPNTLASLPVSDSDYTLIAAGGQEAELHLSLHSASSTTGTHPHTLWQFDSTLSGSINNSVLLSSLTLGTSNQSSAEPRVGISNNDCSVKFYDVPLRGRNPPKSLKDCGLLRLNVPVNHSSISPDGQTLLSVGDSPKVYLHNISGSSRLSFTPIHALTLPAPDSYPLSHSSSLAASFSTAFSANGSKFAVASQEGLVAVWDVRSTRPLKVFQTDKSRATIGGSPNSSATGWLSDDPFDWTRGTSKAPGWSVRSVKFSPATSGMGKELMIFTEHTSRLHVVDACTFETEEIINVPPAKSRTRSRQVRHTSRTSPLSPPRPSRRSQSTMAPPPPFVTVTSPVPAPVQIPTPTLTPPPELRRGRGADTPSFEAAERDYVVIPPMGHPATEQVQTILEHHGLRARTRHTTARPVRVPFSALRYATSRDDHMDVDADGDDHDCLSSAPHSRSGSRSRSSSPSPSTNAPVQPSPAPPQASGSRQASTPPAVLYSHDGYQNWTITEVDEHEVIEDNSAPSRGARFADTFDRHGDYVGAFEDDDYADDDDEEAEDGVLPNDHMGADANAELDLAGTCFDPTGTRIYVASLRGIAEWRIRGAEKRWWSSGGWV</sequence>
<feature type="region of interest" description="Disordered" evidence="2">
    <location>
        <begin position="493"/>
        <end position="554"/>
    </location>
</feature>
<feature type="compositionally biased region" description="Basic residues" evidence="2">
    <location>
        <begin position="365"/>
        <end position="376"/>
    </location>
</feature>
<comment type="caution">
    <text evidence="4">The sequence shown here is derived from an EMBL/GenBank/DDBJ whole genome shotgun (WGS) entry which is preliminary data.</text>
</comment>
<dbReference type="PROSITE" id="PS50082">
    <property type="entry name" value="WD_REPEATS_2"/>
    <property type="match status" value="1"/>
</dbReference>
<feature type="compositionally biased region" description="Pro residues" evidence="2">
    <location>
        <begin position="407"/>
        <end position="422"/>
    </location>
</feature>